<keyword evidence="1 3" id="KW-0853">WD repeat</keyword>
<name>A0A2Z5JPG1_STRAR</name>
<dbReference type="InterPro" id="IPR036322">
    <property type="entry name" value="WD40_repeat_dom_sf"/>
</dbReference>
<dbReference type="PROSITE" id="PS50294">
    <property type="entry name" value="WD_REPEATS_REGION"/>
    <property type="match status" value="3"/>
</dbReference>
<feature type="repeat" description="WD" evidence="3">
    <location>
        <begin position="679"/>
        <end position="713"/>
    </location>
</feature>
<evidence type="ECO:0000313" key="6">
    <source>
        <dbReference type="Proteomes" id="UP000252698"/>
    </source>
</evidence>
<dbReference type="CDD" id="cd00200">
    <property type="entry name" value="WD40"/>
    <property type="match status" value="1"/>
</dbReference>
<gene>
    <name evidence="5" type="ORF">C5746_40625</name>
</gene>
<evidence type="ECO:0000313" key="5">
    <source>
        <dbReference type="EMBL" id="AXE82144.1"/>
    </source>
</evidence>
<dbReference type="AlphaFoldDB" id="A0A2Z5JPG1"/>
<evidence type="ECO:0000256" key="2">
    <source>
        <dbReference type="ARBA" id="ARBA00022737"/>
    </source>
</evidence>
<dbReference type="InterPro" id="IPR049052">
    <property type="entry name" value="nSTAND1"/>
</dbReference>
<dbReference type="Pfam" id="PF20703">
    <property type="entry name" value="nSTAND1"/>
    <property type="match status" value="1"/>
</dbReference>
<dbReference type="Proteomes" id="UP000252698">
    <property type="component" value="Chromosome"/>
</dbReference>
<feature type="repeat" description="WD" evidence="3">
    <location>
        <begin position="761"/>
        <end position="802"/>
    </location>
</feature>
<dbReference type="Pfam" id="PF00400">
    <property type="entry name" value="WD40"/>
    <property type="match status" value="8"/>
</dbReference>
<dbReference type="PANTHER" id="PTHR19848:SF8">
    <property type="entry name" value="F-BOX AND WD REPEAT DOMAIN CONTAINING 7"/>
    <property type="match status" value="1"/>
</dbReference>
<dbReference type="SUPFAM" id="SSF50978">
    <property type="entry name" value="WD40 repeat-like"/>
    <property type="match status" value="1"/>
</dbReference>
<feature type="repeat" description="WD" evidence="3">
    <location>
        <begin position="807"/>
        <end position="848"/>
    </location>
</feature>
<dbReference type="EMBL" id="CP027306">
    <property type="protein sequence ID" value="AXE82144.1"/>
    <property type="molecule type" value="Genomic_DNA"/>
</dbReference>
<dbReference type="InterPro" id="IPR001680">
    <property type="entry name" value="WD40_rpt"/>
</dbReference>
<dbReference type="InterPro" id="IPR027417">
    <property type="entry name" value="P-loop_NTPase"/>
</dbReference>
<dbReference type="Gene3D" id="2.130.10.10">
    <property type="entry name" value="YVTN repeat-like/Quinoprotein amine dehydrogenase"/>
    <property type="match status" value="3"/>
</dbReference>
<dbReference type="GeneID" id="95524554"/>
<organism evidence="5 6">
    <name type="scientific">Streptomyces atratus</name>
    <dbReference type="NCBI Taxonomy" id="1893"/>
    <lineage>
        <taxon>Bacteria</taxon>
        <taxon>Bacillati</taxon>
        <taxon>Actinomycetota</taxon>
        <taxon>Actinomycetes</taxon>
        <taxon>Kitasatosporales</taxon>
        <taxon>Streptomycetaceae</taxon>
        <taxon>Streptomyces</taxon>
    </lineage>
</organism>
<evidence type="ECO:0000256" key="3">
    <source>
        <dbReference type="PROSITE-ProRule" id="PRU00221"/>
    </source>
</evidence>
<dbReference type="InterPro" id="IPR015943">
    <property type="entry name" value="WD40/YVTN_repeat-like_dom_sf"/>
</dbReference>
<proteinExistence type="predicted"/>
<dbReference type="PRINTS" id="PR00320">
    <property type="entry name" value="GPROTEINBRPT"/>
</dbReference>
<sequence>MSLPGDPAPELPEVRFEAEASGNAQIYQTPQDMHIAQRDLHVHYQDGVRSARRAFRGTPPGECPYPGLAAFGTEHAQWFHGRGTLTADVLDRLDERMGQGGALMVIAPSGAGKSSLLRAGVVAAVQRGDLAVVGSDQWPCVVFTPTDRPVAALAAGLSQASGHREQWSAILEQGPAACVEWMHAVLRDRGTGHEGDREGRQGRRWVIVVDQLEELFTQCDSEPERRDFLAFLQVMSQQGADGQAPPALVLYGLRSDFLDPCLMHPHLLSAHENTSVFVGPMSEAEVRESILFPAADAGLEVEPGLVELLLKDLGQPAGTAPSTQGADGTGAGRYETGRLPLLAHALRATWQQRAGHLLTTDGYNTTGGIPRAVATTADREYKRLSAEDQQTARLLLLALTKIGDTTADIRRRIDYTSLLDRSGNHESAARVIEAFVRARLLTREHSSVEITHEVLLRAWPRLWGWIDTDRARNLTRQELEESAADWIKAGRDPSRLYRGSRLENALNWEEFTYAGRVSSNLSDFLNAGRKQNRRAISIRRSVISILAVLSLITSILAGVAFKQSNAAQRETRVAILNQVQGEAEGIRNTQQSLAAQLDLIAYKMKPSRALETALVNDANNPLSVTLRGTDGTRVGGVDSLVFSPRGHTLATVSDGTVQLWDVADPAHASTLGNPFGGGISSMAFSSDGNTLATVGSGGIVQVWDVTEPAQAATTGDFLVGSGVGSVALSPDGHTLATVSGDTIKLWRVTEPAHATQLGHTLTDHTEAIHSVAFSPQGHTLASASKDGTIRLWDVTDPAQASRIGNPLTGHTSDVLSVAFSPDNHTLASASFDGTVRLWDVTDPAQAAQLGAPLADHTGTVDSLAFSSDSHTLASASDDGTVRLWNLPPTLSRPLSSLAGVVQSMAFSPQGHTLATVSNNTVQLWKVTDPARVSKHDGPLVGAFDSVAFRPPGNTLATVGSGSGGGPVQLWDVTDPDDASKLGGPLVVDGVDSVAFSSDGHTLATVSNNTVQLWKVTDQARATQARATKFGSPFASGVVSVAFRPHDNVLASASAASGNVCPVHDGS</sequence>
<protein>
    <recommendedName>
        <fullName evidence="4">Novel STAND NTPase 1 domain-containing protein</fullName>
    </recommendedName>
</protein>
<dbReference type="PROSITE" id="PS00678">
    <property type="entry name" value="WD_REPEATS_1"/>
    <property type="match status" value="3"/>
</dbReference>
<keyword evidence="2" id="KW-0677">Repeat</keyword>
<reference evidence="5 6" key="1">
    <citation type="journal article" date="2018" name="Front. Microbiol.">
        <title>Genome Sequencing of Streptomyces atratus SCSIOZH16 and Activation Production of Nocardamine via Metabolic Engineering.</title>
        <authorList>
            <person name="Li Y."/>
            <person name="Zhang C."/>
            <person name="Liu C."/>
            <person name="Ju J."/>
            <person name="Ma J."/>
        </authorList>
    </citation>
    <scope>NUCLEOTIDE SEQUENCE [LARGE SCALE GENOMIC DNA]</scope>
    <source>
        <strain evidence="5 6">SCSIO_ZH16</strain>
    </source>
</reference>
<evidence type="ECO:0000256" key="1">
    <source>
        <dbReference type="ARBA" id="ARBA00022574"/>
    </source>
</evidence>
<dbReference type="PANTHER" id="PTHR19848">
    <property type="entry name" value="WD40 REPEAT PROTEIN"/>
    <property type="match status" value="1"/>
</dbReference>
<dbReference type="InterPro" id="IPR019775">
    <property type="entry name" value="WD40_repeat_CS"/>
</dbReference>
<dbReference type="SMART" id="SM00320">
    <property type="entry name" value="WD40"/>
    <property type="match status" value="10"/>
</dbReference>
<accession>A0A2Z5JPG1</accession>
<dbReference type="SUPFAM" id="SSF52540">
    <property type="entry name" value="P-loop containing nucleoside triphosphate hydrolases"/>
    <property type="match status" value="1"/>
</dbReference>
<dbReference type="RefSeq" id="WP_114248526.1">
    <property type="nucleotide sequence ID" value="NZ_CP027306.1"/>
</dbReference>
<evidence type="ECO:0000259" key="4">
    <source>
        <dbReference type="Pfam" id="PF20703"/>
    </source>
</evidence>
<dbReference type="Gene3D" id="3.40.50.300">
    <property type="entry name" value="P-loop containing nucleotide triphosphate hydrolases"/>
    <property type="match status" value="1"/>
</dbReference>
<dbReference type="InterPro" id="IPR020472">
    <property type="entry name" value="WD40_PAC1"/>
</dbReference>
<dbReference type="KEGG" id="sata:C5746_40625"/>
<dbReference type="PROSITE" id="PS50082">
    <property type="entry name" value="WD_REPEATS_2"/>
    <property type="match status" value="4"/>
</dbReference>
<feature type="domain" description="Novel STAND NTPase 1" evidence="4">
    <location>
        <begin position="64"/>
        <end position="493"/>
    </location>
</feature>
<feature type="repeat" description="WD" evidence="3">
    <location>
        <begin position="853"/>
        <end position="886"/>
    </location>
</feature>